<evidence type="ECO:0000313" key="4">
    <source>
        <dbReference type="EMBL" id="GAA4043113.1"/>
    </source>
</evidence>
<protein>
    <submittedName>
        <fullName evidence="4">DegT/DnrJ/EryC1/StrS family aminotransferase</fullName>
    </submittedName>
</protein>
<dbReference type="EMBL" id="BAABDK010000025">
    <property type="protein sequence ID" value="GAA4043113.1"/>
    <property type="molecule type" value="Genomic_DNA"/>
</dbReference>
<dbReference type="Proteomes" id="UP001501469">
    <property type="component" value="Unassembled WGS sequence"/>
</dbReference>
<dbReference type="Gene3D" id="3.90.1150.10">
    <property type="entry name" value="Aspartate Aminotransferase, domain 1"/>
    <property type="match status" value="1"/>
</dbReference>
<comment type="similarity">
    <text evidence="2 3">Belongs to the DegT/DnrJ/EryC1 family.</text>
</comment>
<dbReference type="InterPro" id="IPR015421">
    <property type="entry name" value="PyrdxlP-dep_Trfase_major"/>
</dbReference>
<evidence type="ECO:0000256" key="3">
    <source>
        <dbReference type="RuleBase" id="RU004508"/>
    </source>
</evidence>
<organism evidence="4 5">
    <name type="scientific">Hymenobacter glaciei</name>
    <dbReference type="NCBI Taxonomy" id="877209"/>
    <lineage>
        <taxon>Bacteria</taxon>
        <taxon>Pseudomonadati</taxon>
        <taxon>Bacteroidota</taxon>
        <taxon>Cytophagia</taxon>
        <taxon>Cytophagales</taxon>
        <taxon>Hymenobacteraceae</taxon>
        <taxon>Hymenobacter</taxon>
    </lineage>
</organism>
<dbReference type="PIRSF" id="PIRSF000390">
    <property type="entry name" value="PLP_StrS"/>
    <property type="match status" value="1"/>
</dbReference>
<evidence type="ECO:0000313" key="5">
    <source>
        <dbReference type="Proteomes" id="UP001501469"/>
    </source>
</evidence>
<dbReference type="SUPFAM" id="SSF53383">
    <property type="entry name" value="PLP-dependent transferases"/>
    <property type="match status" value="1"/>
</dbReference>
<keyword evidence="1 3" id="KW-0663">Pyridoxal phosphate</keyword>
<dbReference type="RefSeq" id="WP_345056375.1">
    <property type="nucleotide sequence ID" value="NZ_BAABDK010000025.1"/>
</dbReference>
<dbReference type="InterPro" id="IPR000653">
    <property type="entry name" value="DegT/StrS_aminotransferase"/>
</dbReference>
<accession>A0ABP7UGY2</accession>
<evidence type="ECO:0000256" key="1">
    <source>
        <dbReference type="ARBA" id="ARBA00022898"/>
    </source>
</evidence>
<evidence type="ECO:0000256" key="2">
    <source>
        <dbReference type="ARBA" id="ARBA00037999"/>
    </source>
</evidence>
<sequence>MITVTKAVLPPLEEYVSHLAGVWERARLTNDGPLLQELEAGLEDYLGVPHVHFTSNGTIALQLAIRALDLTGEIITTPFSYVATTSAILWERCQPVFVDIENRTFCIDADKIEAAITPRTSAILATHVYGYPCDVVQIEAIAQRHGLKVIYDGAHAFGSLVGGRALLSYGDIATCSFHATKLFHTGEGGAIVVKDDALSKKAGLLKSFGHVGDEHYMLGINGKNSELHAAMGLCLLPRVPAIIEERAALHKQYRQLLAGLPLRFPSQLEDTDYNFAYFPVLFATEAQALKTKALLTEHEVDTRRYFFPSLNRLPYHTGASCPVSEDVSERTLCLPFYPGLSAADVLRITAIVAAALAPRMPASYFCASPVATAVHYSLAPEWPRQHVPTPPQRLEAADRFPRWEAKRHLGTGAMQPGQQSAA</sequence>
<keyword evidence="5" id="KW-1185">Reference proteome</keyword>
<dbReference type="Gene3D" id="3.40.640.10">
    <property type="entry name" value="Type I PLP-dependent aspartate aminotransferase-like (Major domain)"/>
    <property type="match status" value="1"/>
</dbReference>
<comment type="caution">
    <text evidence="4">The sequence shown here is derived from an EMBL/GenBank/DDBJ whole genome shotgun (WGS) entry which is preliminary data.</text>
</comment>
<proteinExistence type="inferred from homology"/>
<keyword evidence="4" id="KW-0808">Transferase</keyword>
<dbReference type="PANTHER" id="PTHR30244:SF9">
    <property type="entry name" value="PROTEIN RV3402C"/>
    <property type="match status" value="1"/>
</dbReference>
<reference evidence="5" key="1">
    <citation type="journal article" date="2019" name="Int. J. Syst. Evol. Microbiol.">
        <title>The Global Catalogue of Microorganisms (GCM) 10K type strain sequencing project: providing services to taxonomists for standard genome sequencing and annotation.</title>
        <authorList>
            <consortium name="The Broad Institute Genomics Platform"/>
            <consortium name="The Broad Institute Genome Sequencing Center for Infectious Disease"/>
            <person name="Wu L."/>
            <person name="Ma J."/>
        </authorList>
    </citation>
    <scope>NUCLEOTIDE SEQUENCE [LARGE SCALE GENOMIC DNA]</scope>
    <source>
        <strain evidence="5">JCM 17225</strain>
    </source>
</reference>
<keyword evidence="4" id="KW-0032">Aminotransferase</keyword>
<dbReference type="CDD" id="cd00616">
    <property type="entry name" value="AHBA_syn"/>
    <property type="match status" value="1"/>
</dbReference>
<dbReference type="InterPro" id="IPR015422">
    <property type="entry name" value="PyrdxlP-dep_Trfase_small"/>
</dbReference>
<dbReference type="Pfam" id="PF01041">
    <property type="entry name" value="DegT_DnrJ_EryC1"/>
    <property type="match status" value="1"/>
</dbReference>
<gene>
    <name evidence="4" type="ORF">GCM10022409_31360</name>
</gene>
<name>A0ABP7UGY2_9BACT</name>
<dbReference type="InterPro" id="IPR015424">
    <property type="entry name" value="PyrdxlP-dep_Trfase"/>
</dbReference>
<dbReference type="PANTHER" id="PTHR30244">
    <property type="entry name" value="TRANSAMINASE"/>
    <property type="match status" value="1"/>
</dbReference>
<dbReference type="GO" id="GO:0008483">
    <property type="term" value="F:transaminase activity"/>
    <property type="evidence" value="ECO:0007669"/>
    <property type="project" value="UniProtKB-KW"/>
</dbReference>